<evidence type="ECO:0000256" key="1">
    <source>
        <dbReference type="ARBA" id="ARBA00022428"/>
    </source>
</evidence>
<dbReference type="PROSITE" id="PS51608">
    <property type="entry name" value="SAM_MT_UBIE"/>
    <property type="match status" value="1"/>
</dbReference>
<dbReference type="EMBL" id="JPMI01000123">
    <property type="protein sequence ID" value="KFA91913.1"/>
    <property type="molecule type" value="Genomic_DNA"/>
</dbReference>
<dbReference type="Proteomes" id="UP000028547">
    <property type="component" value="Unassembled WGS sequence"/>
</dbReference>
<dbReference type="InterPro" id="IPR004033">
    <property type="entry name" value="UbiE/COQ5_MeTrFase"/>
</dbReference>
<evidence type="ECO:0000313" key="4">
    <source>
        <dbReference type="Proteomes" id="UP000028547"/>
    </source>
</evidence>
<organism evidence="3 4">
    <name type="scientific">Archangium violaceum Cb vi76</name>
    <dbReference type="NCBI Taxonomy" id="1406225"/>
    <lineage>
        <taxon>Bacteria</taxon>
        <taxon>Pseudomonadati</taxon>
        <taxon>Myxococcota</taxon>
        <taxon>Myxococcia</taxon>
        <taxon>Myxococcales</taxon>
        <taxon>Cystobacterineae</taxon>
        <taxon>Archangiaceae</taxon>
        <taxon>Archangium</taxon>
    </lineage>
</organism>
<name>A0A084STX8_9BACT</name>
<dbReference type="RefSeq" id="WP_043396975.1">
    <property type="nucleotide sequence ID" value="NZ_JPMI01000123.1"/>
</dbReference>
<dbReference type="AlphaFoldDB" id="A0A084STX8"/>
<evidence type="ECO:0000313" key="3">
    <source>
        <dbReference type="EMBL" id="KFA91913.1"/>
    </source>
</evidence>
<sequence length="263" mass="29784">MRGQTRASEAREQGGATPAQAARLQGEPRREYVRALFDTISPRYDFLRLLVFAGHTSLWYRRALRTLGLRAGDRVLDVGCGTGESTRFLRRQYPGVRIEGMDLSPGMLSVARKHDAQGTYFEGDVCAIDRPDAAYDVVLTAFTYRNFPDPELAMREMLRVLAPGGRLIILDHFYPRDSEVWRALYTTWMRRVMPHVVSPFVEDTAPYRYLAESIINQLSIPEFSELMSRCGAELVHSERYSGGAAARLIARHRPTSHQGSTSR</sequence>
<dbReference type="Pfam" id="PF01209">
    <property type="entry name" value="Ubie_methyltran"/>
    <property type="match status" value="1"/>
</dbReference>
<dbReference type="CDD" id="cd02440">
    <property type="entry name" value="AdoMet_MTases"/>
    <property type="match status" value="1"/>
</dbReference>
<keyword evidence="1" id="KW-0474">Menaquinone biosynthesis</keyword>
<feature type="region of interest" description="Disordered" evidence="2">
    <location>
        <begin position="1"/>
        <end position="26"/>
    </location>
</feature>
<dbReference type="PANTHER" id="PTHR43591">
    <property type="entry name" value="METHYLTRANSFERASE"/>
    <property type="match status" value="1"/>
</dbReference>
<gene>
    <name evidence="3" type="ORF">Q664_18985</name>
</gene>
<dbReference type="Gene3D" id="3.40.50.150">
    <property type="entry name" value="Vaccinia Virus protein VP39"/>
    <property type="match status" value="1"/>
</dbReference>
<comment type="caution">
    <text evidence="3">The sequence shown here is derived from an EMBL/GenBank/DDBJ whole genome shotgun (WGS) entry which is preliminary data.</text>
</comment>
<dbReference type="SUPFAM" id="SSF53335">
    <property type="entry name" value="S-adenosyl-L-methionine-dependent methyltransferases"/>
    <property type="match status" value="1"/>
</dbReference>
<dbReference type="GO" id="GO:0008168">
    <property type="term" value="F:methyltransferase activity"/>
    <property type="evidence" value="ECO:0007669"/>
    <property type="project" value="InterPro"/>
</dbReference>
<dbReference type="GO" id="GO:0009234">
    <property type="term" value="P:menaquinone biosynthetic process"/>
    <property type="evidence" value="ECO:0007669"/>
    <property type="project" value="UniProtKB-KW"/>
</dbReference>
<protein>
    <recommendedName>
        <fullName evidence="5">Demethylmenaquinone methyltransferase</fullName>
    </recommendedName>
</protein>
<dbReference type="InterPro" id="IPR029063">
    <property type="entry name" value="SAM-dependent_MTases_sf"/>
</dbReference>
<accession>A0A084STX8</accession>
<reference evidence="3 4" key="1">
    <citation type="submission" date="2014-07" db="EMBL/GenBank/DDBJ databases">
        <title>Draft Genome Sequence of Gephyronic Acid Producer, Cystobacter violaceus Strain Cb vi76.</title>
        <authorList>
            <person name="Stevens D.C."/>
            <person name="Young J."/>
            <person name="Carmichael R."/>
            <person name="Tan J."/>
            <person name="Taylor R.E."/>
        </authorList>
    </citation>
    <scope>NUCLEOTIDE SEQUENCE [LARGE SCALE GENOMIC DNA]</scope>
    <source>
        <strain evidence="3 4">Cb vi76</strain>
    </source>
</reference>
<evidence type="ECO:0000256" key="2">
    <source>
        <dbReference type="SAM" id="MobiDB-lite"/>
    </source>
</evidence>
<proteinExistence type="predicted"/>
<evidence type="ECO:0008006" key="5">
    <source>
        <dbReference type="Google" id="ProtNLM"/>
    </source>
</evidence>